<feature type="compositionally biased region" description="Low complexity" evidence="13">
    <location>
        <begin position="411"/>
        <end position="420"/>
    </location>
</feature>
<dbReference type="PROSITE" id="PS50088">
    <property type="entry name" value="ANK_REPEAT"/>
    <property type="match status" value="4"/>
</dbReference>
<comment type="pathway">
    <text evidence="2">Protein modification; protein ubiquitination.</text>
</comment>
<keyword evidence="10 11" id="KW-0040">ANK repeat</keyword>
<dbReference type="Gramene" id="OIT01198">
    <property type="protein sequence ID" value="OIT01198"/>
    <property type="gene ID" value="A4A49_10718"/>
</dbReference>
<feature type="region of interest" description="Disordered" evidence="13">
    <location>
        <begin position="391"/>
        <end position="422"/>
    </location>
</feature>
<dbReference type="InterPro" id="IPR013083">
    <property type="entry name" value="Znf_RING/FYVE/PHD"/>
</dbReference>
<dbReference type="SUPFAM" id="SSF48403">
    <property type="entry name" value="Ankyrin repeat"/>
    <property type="match status" value="1"/>
</dbReference>
<evidence type="ECO:0000259" key="14">
    <source>
        <dbReference type="PROSITE" id="PS50089"/>
    </source>
</evidence>
<evidence type="ECO:0000313" key="15">
    <source>
        <dbReference type="EMBL" id="OIT01198.1"/>
    </source>
</evidence>
<dbReference type="GO" id="GO:0008270">
    <property type="term" value="F:zinc ion binding"/>
    <property type="evidence" value="ECO:0007669"/>
    <property type="project" value="UniProtKB-KW"/>
</dbReference>
<evidence type="ECO:0000256" key="6">
    <source>
        <dbReference type="ARBA" id="ARBA00022737"/>
    </source>
</evidence>
<dbReference type="PROSITE" id="PS50089">
    <property type="entry name" value="ZF_RING_2"/>
    <property type="match status" value="1"/>
</dbReference>
<dbReference type="GeneID" id="109229508"/>
<organism evidence="15 16">
    <name type="scientific">Nicotiana attenuata</name>
    <name type="common">Coyote tobacco</name>
    <dbReference type="NCBI Taxonomy" id="49451"/>
    <lineage>
        <taxon>Eukaryota</taxon>
        <taxon>Viridiplantae</taxon>
        <taxon>Streptophyta</taxon>
        <taxon>Embryophyta</taxon>
        <taxon>Tracheophyta</taxon>
        <taxon>Spermatophyta</taxon>
        <taxon>Magnoliopsida</taxon>
        <taxon>eudicotyledons</taxon>
        <taxon>Gunneridae</taxon>
        <taxon>Pentapetalae</taxon>
        <taxon>asterids</taxon>
        <taxon>lamiids</taxon>
        <taxon>Solanales</taxon>
        <taxon>Solanaceae</taxon>
        <taxon>Nicotianoideae</taxon>
        <taxon>Nicotianeae</taxon>
        <taxon>Nicotiana</taxon>
    </lineage>
</organism>
<evidence type="ECO:0000256" key="2">
    <source>
        <dbReference type="ARBA" id="ARBA00004906"/>
    </source>
</evidence>
<keyword evidence="5" id="KW-0479">Metal-binding</keyword>
<dbReference type="Gene3D" id="1.25.40.20">
    <property type="entry name" value="Ankyrin repeat-containing domain"/>
    <property type="match status" value="2"/>
</dbReference>
<dbReference type="PANTHER" id="PTHR24198">
    <property type="entry name" value="ANKYRIN REPEAT AND PROTEIN KINASE DOMAIN-CONTAINING PROTEIN"/>
    <property type="match status" value="1"/>
</dbReference>
<dbReference type="KEGG" id="nau:109229508"/>
<evidence type="ECO:0000256" key="8">
    <source>
        <dbReference type="ARBA" id="ARBA00022786"/>
    </source>
</evidence>
<dbReference type="Gene3D" id="3.30.40.10">
    <property type="entry name" value="Zinc/RING finger domain, C3HC4 (zinc finger)"/>
    <property type="match status" value="1"/>
</dbReference>
<reference evidence="15" key="1">
    <citation type="submission" date="2016-11" db="EMBL/GenBank/DDBJ databases">
        <title>The genome of Nicotiana attenuata.</title>
        <authorList>
            <person name="Xu S."/>
            <person name="Brockmoeller T."/>
            <person name="Gaquerel E."/>
            <person name="Navarro A."/>
            <person name="Kuhl H."/>
            <person name="Gase K."/>
            <person name="Ling Z."/>
            <person name="Zhou W."/>
            <person name="Kreitzer C."/>
            <person name="Stanke M."/>
            <person name="Tang H."/>
            <person name="Lyons E."/>
            <person name="Pandey P."/>
            <person name="Pandey S.P."/>
            <person name="Timmermann B."/>
            <person name="Baldwin I.T."/>
        </authorList>
    </citation>
    <scope>NUCLEOTIDE SEQUENCE [LARGE SCALE GENOMIC DNA]</scope>
    <source>
        <strain evidence="15">UT</strain>
    </source>
</reference>
<feature type="repeat" description="ANK" evidence="11">
    <location>
        <begin position="158"/>
        <end position="190"/>
    </location>
</feature>
<evidence type="ECO:0000256" key="7">
    <source>
        <dbReference type="ARBA" id="ARBA00022771"/>
    </source>
</evidence>
<accession>A0A1J6I878</accession>
<dbReference type="InterPro" id="IPR056760">
    <property type="entry name" value="RING_XB3-like"/>
</dbReference>
<dbReference type="SUPFAM" id="SSF57850">
    <property type="entry name" value="RING/U-box"/>
    <property type="match status" value="1"/>
</dbReference>
<keyword evidence="6" id="KW-0677">Repeat</keyword>
<protein>
    <recommendedName>
        <fullName evidence="3">RING-type E3 ubiquitin transferase</fullName>
        <ecNumber evidence="3">2.3.2.27</ecNumber>
    </recommendedName>
</protein>
<keyword evidence="4" id="KW-0808">Transferase</keyword>
<dbReference type="Proteomes" id="UP000187609">
    <property type="component" value="Unassembled WGS sequence"/>
</dbReference>
<dbReference type="Pfam" id="PF24921">
    <property type="entry name" value="RING_XB3-XBAT31"/>
    <property type="match status" value="1"/>
</dbReference>
<dbReference type="InterPro" id="IPR001841">
    <property type="entry name" value="Znf_RING"/>
</dbReference>
<dbReference type="OMA" id="IQKCGHQ"/>
<evidence type="ECO:0000256" key="10">
    <source>
        <dbReference type="ARBA" id="ARBA00023043"/>
    </source>
</evidence>
<feature type="domain" description="RING-type" evidence="14">
    <location>
        <begin position="322"/>
        <end position="372"/>
    </location>
</feature>
<gene>
    <name evidence="15" type="primary">XBAT31_2</name>
    <name evidence="15" type="ORF">A4A49_10718</name>
</gene>
<keyword evidence="16" id="KW-1185">Reference proteome</keyword>
<dbReference type="EMBL" id="MJEQ01037189">
    <property type="protein sequence ID" value="OIT01198.1"/>
    <property type="molecule type" value="Genomic_DNA"/>
</dbReference>
<dbReference type="EC" id="2.3.2.27" evidence="3"/>
<feature type="repeat" description="ANK" evidence="11">
    <location>
        <begin position="195"/>
        <end position="227"/>
    </location>
</feature>
<dbReference type="SMART" id="SM00248">
    <property type="entry name" value="ANK"/>
    <property type="match status" value="6"/>
</dbReference>
<evidence type="ECO:0000313" key="16">
    <source>
        <dbReference type="Proteomes" id="UP000187609"/>
    </source>
</evidence>
<dbReference type="PROSITE" id="PS50297">
    <property type="entry name" value="ANK_REP_REGION"/>
    <property type="match status" value="4"/>
</dbReference>
<dbReference type="STRING" id="49451.A0A1J6I878"/>
<dbReference type="AlphaFoldDB" id="A0A1J6I878"/>
<comment type="caution">
    <text evidence="15">The sequence shown here is derived from an EMBL/GenBank/DDBJ whole genome shotgun (WGS) entry which is preliminary data.</text>
</comment>
<dbReference type="Pfam" id="PF00023">
    <property type="entry name" value="Ank"/>
    <property type="match status" value="1"/>
</dbReference>
<evidence type="ECO:0000256" key="1">
    <source>
        <dbReference type="ARBA" id="ARBA00000900"/>
    </source>
</evidence>
<name>A0A1J6I878_NICAT</name>
<dbReference type="InterPro" id="IPR002110">
    <property type="entry name" value="Ankyrin_rpt"/>
</dbReference>
<keyword evidence="7 12" id="KW-0863">Zinc-finger</keyword>
<evidence type="ECO:0000256" key="11">
    <source>
        <dbReference type="PROSITE-ProRule" id="PRU00023"/>
    </source>
</evidence>
<sequence length="452" mass="48738">MGQKLSCVQQPHEHGLFSAVQSGELEKVEAMINEDPNVLHFTSVRGKLSALHVAAANGQIEVLSVLLDRGVNPDILNRHKQTPLMLAAMHGNVSCVERLIQRGANILTFDSLHGRTCLHYAAYHGHSDCLQSILASAHSAPVAQSWGFARFVNIRDGSGATPLHLAARHGRPGCVRILLSNEALVCVSSGSYGRPGSTPLHLAARGGSLDCVRELLAWGADRLQRDSSGRIPYLVALKYKHEACGALLNPSSPEPLTWPSPLKFITELDAEAKALLENALIEANKDREKLILKKTAVSHTSPLHCDSGLESDDFEGSDFELCCICFEQSCTIEIQKCGHQMCAHCTLALCCHNKPNPASNNSEKVPVCPFCRSDITHLVVVQNKIDSCEEELSPSRPRKSRTSFSLTEGGSSSSSSSSSSLRVLSPLASFGKLGGRHSGKISAECIEVFAKP</sequence>
<feature type="repeat" description="ANK" evidence="11">
    <location>
        <begin position="46"/>
        <end position="78"/>
    </location>
</feature>
<comment type="catalytic activity">
    <reaction evidence="1">
        <text>S-ubiquitinyl-[E2 ubiquitin-conjugating enzyme]-L-cysteine + [acceptor protein]-L-lysine = [E2 ubiquitin-conjugating enzyme]-L-cysteine + N(6)-ubiquitinyl-[acceptor protein]-L-lysine.</text>
        <dbReference type="EC" id="2.3.2.27"/>
    </reaction>
</comment>
<evidence type="ECO:0000256" key="13">
    <source>
        <dbReference type="SAM" id="MobiDB-lite"/>
    </source>
</evidence>
<keyword evidence="8" id="KW-0833">Ubl conjugation pathway</keyword>
<dbReference type="OrthoDB" id="194358at2759"/>
<proteinExistence type="predicted"/>
<keyword evidence="9" id="KW-0862">Zinc</keyword>
<dbReference type="Pfam" id="PF12796">
    <property type="entry name" value="Ank_2"/>
    <property type="match status" value="2"/>
</dbReference>
<evidence type="ECO:0000256" key="5">
    <source>
        <dbReference type="ARBA" id="ARBA00022723"/>
    </source>
</evidence>
<dbReference type="PANTHER" id="PTHR24198:SF193">
    <property type="match status" value="1"/>
</dbReference>
<dbReference type="GO" id="GO:0061630">
    <property type="term" value="F:ubiquitin protein ligase activity"/>
    <property type="evidence" value="ECO:0007669"/>
    <property type="project" value="UniProtKB-EC"/>
</dbReference>
<dbReference type="InterPro" id="IPR036770">
    <property type="entry name" value="Ankyrin_rpt-contain_sf"/>
</dbReference>
<evidence type="ECO:0000256" key="9">
    <source>
        <dbReference type="ARBA" id="ARBA00022833"/>
    </source>
</evidence>
<feature type="repeat" description="ANK" evidence="11">
    <location>
        <begin position="79"/>
        <end position="111"/>
    </location>
</feature>
<evidence type="ECO:0000256" key="4">
    <source>
        <dbReference type="ARBA" id="ARBA00022679"/>
    </source>
</evidence>
<evidence type="ECO:0000256" key="12">
    <source>
        <dbReference type="PROSITE-ProRule" id="PRU00175"/>
    </source>
</evidence>
<evidence type="ECO:0000256" key="3">
    <source>
        <dbReference type="ARBA" id="ARBA00012483"/>
    </source>
</evidence>
<dbReference type="SMR" id="A0A1J6I878"/>